<gene>
    <name evidence="3" type="ORF">M6D93_01240</name>
</gene>
<evidence type="ECO:0000256" key="2">
    <source>
        <dbReference type="SAM" id="Phobius"/>
    </source>
</evidence>
<reference evidence="3" key="2">
    <citation type="submission" date="2022-05" db="EMBL/GenBank/DDBJ databases">
        <authorList>
            <person name="Kim J.-S."/>
            <person name="Lee K."/>
            <person name="Suh M."/>
            <person name="Eom M."/>
            <person name="Kim J.-S."/>
            <person name="Kim D.-S."/>
            <person name="Ko S.-H."/>
            <person name="Shin Y."/>
            <person name="Lee J.-S."/>
        </authorList>
    </citation>
    <scope>NUCLEOTIDE SEQUENCE</scope>
    <source>
        <strain evidence="3">N237</strain>
    </source>
</reference>
<keyword evidence="2" id="KW-0812">Transmembrane</keyword>
<feature type="compositionally biased region" description="Low complexity" evidence="1">
    <location>
        <begin position="31"/>
        <end position="68"/>
    </location>
</feature>
<feature type="compositionally biased region" description="Polar residues" evidence="1">
    <location>
        <begin position="16"/>
        <end position="28"/>
    </location>
</feature>
<feature type="transmembrane region" description="Helical" evidence="2">
    <location>
        <begin position="128"/>
        <end position="151"/>
    </location>
</feature>
<name>A0ABY4QYM5_9ACTN</name>
<dbReference type="RefSeq" id="WP_249772325.1">
    <property type="nucleotide sequence ID" value="NZ_CP097332.1"/>
</dbReference>
<evidence type="ECO:0000313" key="4">
    <source>
        <dbReference type="Proteomes" id="UP001056336"/>
    </source>
</evidence>
<feature type="compositionally biased region" description="Low complexity" evidence="1">
    <location>
        <begin position="92"/>
        <end position="111"/>
    </location>
</feature>
<reference evidence="3" key="1">
    <citation type="journal article" date="2018" name="Int. J. Syst. Evol. Microbiol.">
        <title>Jatrophihabitans telluris sp. nov., isolated from sediment soil of lava forest wetlands and the emended description of the genus Jatrophihabitans.</title>
        <authorList>
            <person name="Lee K.C."/>
            <person name="Suh M.K."/>
            <person name="Eom M.K."/>
            <person name="Kim K.K."/>
            <person name="Kim J.S."/>
            <person name="Kim D.S."/>
            <person name="Ko S.H."/>
            <person name="Shin Y.K."/>
            <person name="Lee J.S."/>
        </authorList>
    </citation>
    <scope>NUCLEOTIDE SEQUENCE</scope>
    <source>
        <strain evidence="3">N237</strain>
    </source>
</reference>
<evidence type="ECO:0000313" key="3">
    <source>
        <dbReference type="EMBL" id="UQX88640.1"/>
    </source>
</evidence>
<evidence type="ECO:0000256" key="1">
    <source>
        <dbReference type="SAM" id="MobiDB-lite"/>
    </source>
</evidence>
<keyword evidence="2" id="KW-1133">Transmembrane helix</keyword>
<dbReference type="EMBL" id="CP097332">
    <property type="protein sequence ID" value="UQX88640.1"/>
    <property type="molecule type" value="Genomic_DNA"/>
</dbReference>
<accession>A0ABY4QYM5</accession>
<keyword evidence="4" id="KW-1185">Reference proteome</keyword>
<feature type="region of interest" description="Disordered" evidence="1">
    <location>
        <begin position="1"/>
        <end position="119"/>
    </location>
</feature>
<protein>
    <submittedName>
        <fullName evidence="3">Uncharacterized protein</fullName>
    </submittedName>
</protein>
<proteinExistence type="predicted"/>
<keyword evidence="2" id="KW-0472">Membrane</keyword>
<sequence>MTDPNQPHQPDPPQWGSWQAETPRSPETSGPAADPSPWSAAPDNGAPNYNQPGYGQPPYGQPSYGQPPYGQPPYDQPPSGQTPYGQPPYGQPPYGQTPYGQPPYGAYGQPGMNPVGGYPPPKKRRTGLIVGLIVAAVVLVAAGIVGVVAAVNHHSKAVASQHTLTVPDQAGAYTRLTDATAQQVGDRVLQSVTSLDPQGVWQKPKVGVYAKNGASTPQVFLLGLNVADSPKLTREMGINSIDKESKQFLAGANLQNTKPYPAGKFGGVLDCGSLSSSGQTLSICVWMDHSTVGVIYDVQGSADDAATAALAIREAGEH</sequence>
<dbReference type="Proteomes" id="UP001056336">
    <property type="component" value="Chromosome"/>
</dbReference>
<organism evidence="3 4">
    <name type="scientific">Jatrophihabitans telluris</name>
    <dbReference type="NCBI Taxonomy" id="2038343"/>
    <lineage>
        <taxon>Bacteria</taxon>
        <taxon>Bacillati</taxon>
        <taxon>Actinomycetota</taxon>
        <taxon>Actinomycetes</taxon>
        <taxon>Jatrophihabitantales</taxon>
        <taxon>Jatrophihabitantaceae</taxon>
        <taxon>Jatrophihabitans</taxon>
    </lineage>
</organism>